<sequence length="39" mass="4357">MRAGARGHAWPREVAPRSALARSRLAPLLQGLRPVRIRL</sequence>
<accession>A0A0S2DM57</accession>
<dbReference type="AlphaFoldDB" id="A0A0S2DM57"/>
<evidence type="ECO:0000313" key="1">
    <source>
        <dbReference type="EMBL" id="ALN59632.1"/>
    </source>
</evidence>
<protein>
    <submittedName>
        <fullName evidence="1">Uncharacterized protein</fullName>
    </submittedName>
</protein>
<dbReference type="PATRIC" id="fig|69.6.peg.4230"/>
<dbReference type="KEGG" id="lez:GLE_4291"/>
<dbReference type="Proteomes" id="UP000061569">
    <property type="component" value="Chromosome"/>
</dbReference>
<gene>
    <name evidence="1" type="ORF">GLE_4291</name>
</gene>
<proteinExistence type="predicted"/>
<dbReference type="EMBL" id="CP013140">
    <property type="protein sequence ID" value="ALN59632.1"/>
    <property type="molecule type" value="Genomic_DNA"/>
</dbReference>
<evidence type="ECO:0000313" key="2">
    <source>
        <dbReference type="Proteomes" id="UP000061569"/>
    </source>
</evidence>
<reference evidence="1 2" key="1">
    <citation type="submission" date="2015-11" db="EMBL/GenBank/DDBJ databases">
        <title>Genome sequences of Lysobacter enzymogenes strain C3 and Lysobacter antibioticus ATCC 29479.</title>
        <authorList>
            <person name="Kobayashi D.Y."/>
        </authorList>
    </citation>
    <scope>NUCLEOTIDE SEQUENCE [LARGE SCALE GENOMIC DNA]</scope>
    <source>
        <strain evidence="1 2">C3</strain>
    </source>
</reference>
<dbReference type="STRING" id="69.GLE_4291"/>
<organism evidence="1 2">
    <name type="scientific">Lysobacter enzymogenes</name>
    <dbReference type="NCBI Taxonomy" id="69"/>
    <lineage>
        <taxon>Bacteria</taxon>
        <taxon>Pseudomonadati</taxon>
        <taxon>Pseudomonadota</taxon>
        <taxon>Gammaproteobacteria</taxon>
        <taxon>Lysobacterales</taxon>
        <taxon>Lysobacteraceae</taxon>
        <taxon>Lysobacter</taxon>
    </lineage>
</organism>
<name>A0A0S2DM57_LYSEN</name>